<reference evidence="3 4" key="1">
    <citation type="submission" date="2020-08" db="EMBL/GenBank/DDBJ databases">
        <title>Genomic Encyclopedia of Type Strains, Phase IV (KMG-IV): sequencing the most valuable type-strain genomes for metagenomic binning, comparative biology and taxonomic classification.</title>
        <authorList>
            <person name="Goeker M."/>
        </authorList>
    </citation>
    <scope>NUCLEOTIDE SEQUENCE [LARGE SCALE GENOMIC DNA]</scope>
    <source>
        <strain evidence="3 4">DSM 26723</strain>
    </source>
</reference>
<name>A0A841HIE4_9GAMM</name>
<gene>
    <name evidence="3" type="ORF">HNQ60_000854</name>
</gene>
<dbReference type="RefSeq" id="WP_184329770.1">
    <property type="nucleotide sequence ID" value="NZ_JACHHZ010000001.1"/>
</dbReference>
<sequence length="351" mass="38131">MTNALLVRAGLVAVLIAASGAAVGADQGAKGWKVPRTADGHPDLQGNWTNATLTPLERDAKFGDRLALSKEEAQSVENTEAEANERANAPTDPKLGIKDLPHDCGRGFTGVNCGYNSFWVDPGTQVMQLNGEYRTSMIVDPPNGKVPPLLPEAQKAMAARMAAFRGGGGSADGPEARSLGERCILSFGSSAGPPMIPLLYNNNYQIVQNKDTVVILVEMVHDARIVRLGGTHNPSDIRKWMGDSIGRWEGDTLVVETTHFRRQQVFRGASENLKVTERFTRVEPGKILYEFQIDDPTTFTKPWRAQIAMNQTNEKIYEYACHEGNYALPGILAGAREAERQAAAGEGAKKQ</sequence>
<comment type="caution">
    <text evidence="3">The sequence shown here is derived from an EMBL/GenBank/DDBJ whole genome shotgun (WGS) entry which is preliminary data.</text>
</comment>
<dbReference type="Proteomes" id="UP000588068">
    <property type="component" value="Unassembled WGS sequence"/>
</dbReference>
<keyword evidence="2" id="KW-0732">Signal</keyword>
<dbReference type="EMBL" id="JACHHZ010000001">
    <property type="protein sequence ID" value="MBB6092008.1"/>
    <property type="molecule type" value="Genomic_DNA"/>
</dbReference>
<organism evidence="3 4">
    <name type="scientific">Povalibacter uvarum</name>
    <dbReference type="NCBI Taxonomy" id="732238"/>
    <lineage>
        <taxon>Bacteria</taxon>
        <taxon>Pseudomonadati</taxon>
        <taxon>Pseudomonadota</taxon>
        <taxon>Gammaproteobacteria</taxon>
        <taxon>Steroidobacterales</taxon>
        <taxon>Steroidobacteraceae</taxon>
        <taxon>Povalibacter</taxon>
    </lineage>
</organism>
<evidence type="ECO:0000313" key="4">
    <source>
        <dbReference type="Proteomes" id="UP000588068"/>
    </source>
</evidence>
<feature type="region of interest" description="Disordered" evidence="1">
    <location>
        <begin position="70"/>
        <end position="95"/>
    </location>
</feature>
<evidence type="ECO:0000256" key="2">
    <source>
        <dbReference type="SAM" id="SignalP"/>
    </source>
</evidence>
<accession>A0A841HIE4</accession>
<evidence type="ECO:0000256" key="1">
    <source>
        <dbReference type="SAM" id="MobiDB-lite"/>
    </source>
</evidence>
<evidence type="ECO:0000313" key="3">
    <source>
        <dbReference type="EMBL" id="MBB6092008.1"/>
    </source>
</evidence>
<feature type="chain" id="PRO_5032996967" evidence="2">
    <location>
        <begin position="25"/>
        <end position="351"/>
    </location>
</feature>
<proteinExistence type="predicted"/>
<feature type="signal peptide" evidence="2">
    <location>
        <begin position="1"/>
        <end position="24"/>
    </location>
</feature>
<dbReference type="AlphaFoldDB" id="A0A841HIE4"/>
<protein>
    <submittedName>
        <fullName evidence="3">Uncharacterized protein</fullName>
    </submittedName>
</protein>
<keyword evidence="4" id="KW-1185">Reference proteome</keyword>